<dbReference type="Pfam" id="PF00172">
    <property type="entry name" value="Zn_clus"/>
    <property type="match status" value="1"/>
</dbReference>
<dbReference type="InterPro" id="IPR001138">
    <property type="entry name" value="Zn2Cys6_DnaBD"/>
</dbReference>
<evidence type="ECO:0000313" key="9">
    <source>
        <dbReference type="Proteomes" id="UP001497453"/>
    </source>
</evidence>
<dbReference type="EMBL" id="OZ037951">
    <property type="protein sequence ID" value="CAL1714710.1"/>
    <property type="molecule type" value="Genomic_DNA"/>
</dbReference>
<feature type="compositionally biased region" description="Low complexity" evidence="6">
    <location>
        <begin position="117"/>
        <end position="131"/>
    </location>
</feature>
<reference evidence="9" key="1">
    <citation type="submission" date="2024-04" db="EMBL/GenBank/DDBJ databases">
        <authorList>
            <person name="Shaw F."/>
            <person name="Minotto A."/>
        </authorList>
    </citation>
    <scope>NUCLEOTIDE SEQUENCE [LARGE SCALE GENOMIC DNA]</scope>
</reference>
<dbReference type="Proteomes" id="UP001497453">
    <property type="component" value="Chromosome 8"/>
</dbReference>
<keyword evidence="5" id="KW-0539">Nucleus</keyword>
<dbReference type="InterPro" id="IPR007219">
    <property type="entry name" value="XnlR_reg_dom"/>
</dbReference>
<feature type="region of interest" description="Disordered" evidence="6">
    <location>
        <begin position="106"/>
        <end position="201"/>
    </location>
</feature>
<feature type="region of interest" description="Disordered" evidence="6">
    <location>
        <begin position="713"/>
        <end position="786"/>
    </location>
</feature>
<feature type="compositionally biased region" description="Basic and acidic residues" evidence="6">
    <location>
        <begin position="1"/>
        <end position="11"/>
    </location>
</feature>
<dbReference type="SUPFAM" id="SSF57701">
    <property type="entry name" value="Zn2/Cys6 DNA-binding domain"/>
    <property type="match status" value="1"/>
</dbReference>
<evidence type="ECO:0000256" key="5">
    <source>
        <dbReference type="ARBA" id="ARBA00023242"/>
    </source>
</evidence>
<dbReference type="Pfam" id="PF04082">
    <property type="entry name" value="Fungal_trans"/>
    <property type="match status" value="1"/>
</dbReference>
<name>A0ABP1E3S7_9APHY</name>
<feature type="compositionally biased region" description="Low complexity" evidence="6">
    <location>
        <begin position="609"/>
        <end position="632"/>
    </location>
</feature>
<feature type="compositionally biased region" description="Low complexity" evidence="6">
    <location>
        <begin position="182"/>
        <end position="191"/>
    </location>
</feature>
<feature type="region of interest" description="Disordered" evidence="6">
    <location>
        <begin position="599"/>
        <end position="643"/>
    </location>
</feature>
<dbReference type="SMART" id="SM00066">
    <property type="entry name" value="GAL4"/>
    <property type="match status" value="1"/>
</dbReference>
<feature type="domain" description="Zn(2)-C6 fungal-type" evidence="7">
    <location>
        <begin position="68"/>
        <end position="97"/>
    </location>
</feature>
<dbReference type="Gene3D" id="4.10.240.10">
    <property type="entry name" value="Zn(2)-C6 fungal-type DNA-binding domain"/>
    <property type="match status" value="1"/>
</dbReference>
<evidence type="ECO:0000256" key="1">
    <source>
        <dbReference type="ARBA" id="ARBA00004123"/>
    </source>
</evidence>
<evidence type="ECO:0000256" key="6">
    <source>
        <dbReference type="SAM" id="MobiDB-lite"/>
    </source>
</evidence>
<dbReference type="CDD" id="cd12148">
    <property type="entry name" value="fungal_TF_MHR"/>
    <property type="match status" value="1"/>
</dbReference>
<dbReference type="InterPro" id="IPR036864">
    <property type="entry name" value="Zn2-C6_fun-type_DNA-bd_sf"/>
</dbReference>
<feature type="region of interest" description="Disordered" evidence="6">
    <location>
        <begin position="1"/>
        <end position="22"/>
    </location>
</feature>
<accession>A0ABP1E3S7</accession>
<organism evidence="8 9">
    <name type="scientific">Somion occarium</name>
    <dbReference type="NCBI Taxonomy" id="3059160"/>
    <lineage>
        <taxon>Eukaryota</taxon>
        <taxon>Fungi</taxon>
        <taxon>Dikarya</taxon>
        <taxon>Basidiomycota</taxon>
        <taxon>Agaricomycotina</taxon>
        <taxon>Agaricomycetes</taxon>
        <taxon>Polyporales</taxon>
        <taxon>Cerrenaceae</taxon>
        <taxon>Somion</taxon>
    </lineage>
</organism>
<dbReference type="PANTHER" id="PTHR47338">
    <property type="entry name" value="ZN(II)2CYS6 TRANSCRIPTION FACTOR (EUROFUNG)-RELATED"/>
    <property type="match status" value="1"/>
</dbReference>
<dbReference type="PROSITE" id="PS50048">
    <property type="entry name" value="ZN2_CY6_FUNGAL_2"/>
    <property type="match status" value="1"/>
</dbReference>
<evidence type="ECO:0000256" key="2">
    <source>
        <dbReference type="ARBA" id="ARBA00022723"/>
    </source>
</evidence>
<keyword evidence="9" id="KW-1185">Reference proteome</keyword>
<evidence type="ECO:0000256" key="4">
    <source>
        <dbReference type="ARBA" id="ARBA00023163"/>
    </source>
</evidence>
<dbReference type="PANTHER" id="PTHR47338:SF5">
    <property type="entry name" value="ZN(II)2CYS6 TRANSCRIPTION FACTOR (EUROFUNG)"/>
    <property type="match status" value="1"/>
</dbReference>
<evidence type="ECO:0000313" key="8">
    <source>
        <dbReference type="EMBL" id="CAL1714710.1"/>
    </source>
</evidence>
<gene>
    <name evidence="8" type="ORF">GFSPODELE1_LOCUS9892</name>
</gene>
<feature type="compositionally biased region" description="Polar residues" evidence="6">
    <location>
        <begin position="754"/>
        <end position="770"/>
    </location>
</feature>
<keyword evidence="3" id="KW-0805">Transcription regulation</keyword>
<evidence type="ECO:0000256" key="3">
    <source>
        <dbReference type="ARBA" id="ARBA00023015"/>
    </source>
</evidence>
<sequence length="786" mass="86586">MASRNPTDHIRHVSSASGPAAADGHVGMTQMSLMSSPTSSPINASSTVNEPSGVAFVKGGKRKRLSKACDACHKSKRRCDGTAPCSNCYFASKECTYTDSAGRPVPAPRNAHPALGADPAATDRAARPQAPSGSYRTHVAGRSDPTIEASTSRGVRRPAEAENTISKRPRPEPLGVTITNPLGSASPVESPSSPPSPLLDPATTHELTNLFFTHCNPARLIIHKPAFSAALAHEQIPSYLVLAVCANAAPHSKELGAKAQMPRLAGVQFFQAAVSIMFDSSFRLLAEPNLYTAQALCLLEMHEVAASHAWTKHYRYFDLALQILEESLDIANPDQDQRSPASGPADRSRSIQRECTRRCFWLIQLMSWINGIYTFRAMRPRCVELMRQVRLPCDETSFELAVENQGPEFMHTPGPRTKYASQFGHLCRVLSMYQTFETALANKEGAELQYAVAEGKRAVDIWTNSLPDHLRFTEENLDKQLEMFETSSNTGAWCFCFMHVLHPCLVLSLVETEGGSQREESIDWVRNQLKLIFAAIGHRAKNTILSACALWSYSKYQPNDPQLMKWDDDFEKIWGFRVCVVADQWRKAQAKQREQLGRTYPVESASHQSDSPPACAVADSSSSPSTSTNSSPREPDAQYPFATNDPRAVVVAAPDEHIQVRGYSNESLPVLERDLRGTTSLPSLRTMGLDKSWNPPTDAMQHISVAHDGIRPPYPSHAPHTSHAPYPSYPSHHVQHTVPSHNQIQRQDDGRVPWSQQPPLQPTIATQTGVRPTGGMPRGLSWLDSE</sequence>
<dbReference type="InterPro" id="IPR050815">
    <property type="entry name" value="TF_fung"/>
</dbReference>
<keyword evidence="4" id="KW-0804">Transcription</keyword>
<proteinExistence type="predicted"/>
<evidence type="ECO:0000259" key="7">
    <source>
        <dbReference type="PROSITE" id="PS50048"/>
    </source>
</evidence>
<protein>
    <recommendedName>
        <fullName evidence="7">Zn(2)-C6 fungal-type domain-containing protein</fullName>
    </recommendedName>
</protein>
<dbReference type="PROSITE" id="PS00463">
    <property type="entry name" value="ZN2_CY6_FUNGAL_1"/>
    <property type="match status" value="1"/>
</dbReference>
<keyword evidence="2" id="KW-0479">Metal-binding</keyword>
<comment type="subcellular location">
    <subcellularLocation>
        <location evidence="1">Nucleus</location>
    </subcellularLocation>
</comment>
<dbReference type="CDD" id="cd00067">
    <property type="entry name" value="GAL4"/>
    <property type="match status" value="1"/>
</dbReference>